<dbReference type="GO" id="GO:0008800">
    <property type="term" value="F:beta-lactamase activity"/>
    <property type="evidence" value="ECO:0007669"/>
    <property type="project" value="UniProtKB-EC"/>
</dbReference>
<dbReference type="Proteomes" id="UP000319143">
    <property type="component" value="Unassembled WGS sequence"/>
</dbReference>
<gene>
    <name evidence="2" type="primary">ampC</name>
    <name evidence="2" type="ORF">Poly41_00570</name>
</gene>
<evidence type="ECO:0000313" key="2">
    <source>
        <dbReference type="EMBL" id="TWU41765.1"/>
    </source>
</evidence>
<proteinExistence type="predicted"/>
<dbReference type="InterPro" id="IPR012338">
    <property type="entry name" value="Beta-lactam/transpept-like"/>
</dbReference>
<comment type="caution">
    <text evidence="2">The sequence shown here is derived from an EMBL/GenBank/DDBJ whole genome shotgun (WGS) entry which is preliminary data.</text>
</comment>
<dbReference type="EC" id="3.5.2.6" evidence="2"/>
<protein>
    <submittedName>
        <fullName evidence="2">Beta-lactamase</fullName>
        <ecNumber evidence="2">3.5.2.6</ecNumber>
    </submittedName>
</protein>
<keyword evidence="2" id="KW-0378">Hydrolase</keyword>
<dbReference type="PANTHER" id="PTHR43319">
    <property type="entry name" value="BETA-LACTAMASE-RELATED"/>
    <property type="match status" value="1"/>
</dbReference>
<reference evidence="2 3" key="1">
    <citation type="submission" date="2019-02" db="EMBL/GenBank/DDBJ databases">
        <title>Deep-cultivation of Planctomycetes and their phenomic and genomic characterization uncovers novel biology.</title>
        <authorList>
            <person name="Wiegand S."/>
            <person name="Jogler M."/>
            <person name="Boedeker C."/>
            <person name="Pinto D."/>
            <person name="Vollmers J."/>
            <person name="Rivas-Marin E."/>
            <person name="Kohn T."/>
            <person name="Peeters S.H."/>
            <person name="Heuer A."/>
            <person name="Rast P."/>
            <person name="Oberbeckmann S."/>
            <person name="Bunk B."/>
            <person name="Jeske O."/>
            <person name="Meyerdierks A."/>
            <person name="Storesund J.E."/>
            <person name="Kallscheuer N."/>
            <person name="Luecker S."/>
            <person name="Lage O.M."/>
            <person name="Pohl T."/>
            <person name="Merkel B.J."/>
            <person name="Hornburger P."/>
            <person name="Mueller R.-W."/>
            <person name="Bruemmer F."/>
            <person name="Labrenz M."/>
            <person name="Spormann A.M."/>
            <person name="Op Den Camp H."/>
            <person name="Overmann J."/>
            <person name="Amann R."/>
            <person name="Jetten M.S.M."/>
            <person name="Mascher T."/>
            <person name="Medema M.H."/>
            <person name="Devos D.P."/>
            <person name="Kaster A.-K."/>
            <person name="Ovreas L."/>
            <person name="Rohde M."/>
            <person name="Galperin M.Y."/>
            <person name="Jogler C."/>
        </authorList>
    </citation>
    <scope>NUCLEOTIDE SEQUENCE [LARGE SCALE GENOMIC DNA]</scope>
    <source>
        <strain evidence="2 3">Poly41</strain>
    </source>
</reference>
<dbReference type="SUPFAM" id="SSF56601">
    <property type="entry name" value="beta-lactamase/transpeptidase-like"/>
    <property type="match status" value="1"/>
</dbReference>
<feature type="domain" description="Beta-lactamase-related" evidence="1">
    <location>
        <begin position="26"/>
        <end position="393"/>
    </location>
</feature>
<dbReference type="InterPro" id="IPR001466">
    <property type="entry name" value="Beta-lactam-related"/>
</dbReference>
<evidence type="ECO:0000259" key="1">
    <source>
        <dbReference type="Pfam" id="PF00144"/>
    </source>
</evidence>
<dbReference type="RefSeq" id="WP_146523944.1">
    <property type="nucleotide sequence ID" value="NZ_SJPV01000001.1"/>
</dbReference>
<sequence length="410" mass="45053">MYRQHQAPPEIAGTVEPGFESVRVEFERNFRDRGERGAACTLFHQGRKVVHLWGGQQCAEGGHPWTPETLTLCFSVTKGMAAAAMAVAHSQGLFDLETPVAEHWPDFAQANKHRITIRQLLAHQAGLITTGRPLSTEELSDHDAMAEIIAAQSPQWDPGTRHGYHTLTLGWYQNELLRRVDPQGRSLGVYFQDEVATPLGVEFYIGLPEDISPNRVSTIKGFHRLEMLGHLNELPPMMVLSGIWPGSLVSKSIRTLRLQNPADMSGPEYRGLEIPSANGIGTASAVAKIYDCLARGGKELGIKGSTWHELVAPAISPRDGLYDAILKIDTRYHFGFSRPSRGFQFGSDHRAFGCPGAGGSFGMGDPTLQLGFAYLTNKMGFRLSDDPREKAVRDACYACLAQTGETRRVA</sequence>
<dbReference type="InterPro" id="IPR052907">
    <property type="entry name" value="Beta-lactamase/esterase"/>
</dbReference>
<organism evidence="2 3">
    <name type="scientific">Novipirellula artificiosorum</name>
    <dbReference type="NCBI Taxonomy" id="2528016"/>
    <lineage>
        <taxon>Bacteria</taxon>
        <taxon>Pseudomonadati</taxon>
        <taxon>Planctomycetota</taxon>
        <taxon>Planctomycetia</taxon>
        <taxon>Pirellulales</taxon>
        <taxon>Pirellulaceae</taxon>
        <taxon>Novipirellula</taxon>
    </lineage>
</organism>
<name>A0A5C6DZB3_9BACT</name>
<dbReference type="PANTHER" id="PTHR43319:SF3">
    <property type="entry name" value="BETA-LACTAMASE-RELATED DOMAIN-CONTAINING PROTEIN"/>
    <property type="match status" value="1"/>
</dbReference>
<accession>A0A5C6DZB3</accession>
<dbReference type="EMBL" id="SJPV01000001">
    <property type="protein sequence ID" value="TWU41765.1"/>
    <property type="molecule type" value="Genomic_DNA"/>
</dbReference>
<dbReference type="OrthoDB" id="9770183at2"/>
<dbReference type="Pfam" id="PF00144">
    <property type="entry name" value="Beta-lactamase"/>
    <property type="match status" value="1"/>
</dbReference>
<dbReference type="AlphaFoldDB" id="A0A5C6DZB3"/>
<keyword evidence="3" id="KW-1185">Reference proteome</keyword>
<evidence type="ECO:0000313" key="3">
    <source>
        <dbReference type="Proteomes" id="UP000319143"/>
    </source>
</evidence>
<dbReference type="Gene3D" id="3.40.710.10">
    <property type="entry name" value="DD-peptidase/beta-lactamase superfamily"/>
    <property type="match status" value="1"/>
</dbReference>